<dbReference type="InterPro" id="IPR010285">
    <property type="entry name" value="DNA_helicase_pif1-like_DEAD"/>
</dbReference>
<keyword evidence="1" id="KW-0227">DNA damage</keyword>
<protein>
    <recommendedName>
        <fullName evidence="1">ATP-dependent DNA helicase</fullName>
        <ecNumber evidence="1">5.6.2.3</ecNumber>
    </recommendedName>
</protein>
<dbReference type="InterPro" id="IPR027417">
    <property type="entry name" value="P-loop_NTPase"/>
</dbReference>
<accession>A0A0L8I6C9</accession>
<proteinExistence type="inferred from homology"/>
<keyword evidence="1" id="KW-0547">Nucleotide-binding</keyword>
<feature type="domain" description="DNA helicase Pif1-like DEAD-box helicase" evidence="2">
    <location>
        <begin position="2"/>
        <end position="76"/>
    </location>
</feature>
<dbReference type="OrthoDB" id="6155655at2759"/>
<dbReference type="AlphaFoldDB" id="A0A0L8I6C9"/>
<sequence>MGRATVVMAGNFRQTLPVITRGTRADDVNKCIKSSYLWQYVQKLNLTTNMRVHVNGDTDSVDFSKLLQEVSNGATPGIDEEHIRLPFENFVSSVFPDFERAILAPHNVTVDAMNQHLLDQILGDDVSFKSIDTNKSTDDSVIYPIEFFNSQLPPYFFQGIVVSFIGSTGTLDVVSDGVPTTTTTTTM</sequence>
<keyword evidence="1" id="KW-0378">Hydrolase</keyword>
<keyword evidence="1" id="KW-0233">DNA recombination</keyword>
<name>A0A0L8I6C9_OCTBM</name>
<feature type="non-terminal residue" evidence="3">
    <location>
        <position position="187"/>
    </location>
</feature>
<gene>
    <name evidence="3" type="ORF">OCBIM_22034542mg</name>
</gene>
<comment type="catalytic activity">
    <reaction evidence="1">
        <text>ATP + H2O = ADP + phosphate + H(+)</text>
        <dbReference type="Rhea" id="RHEA:13065"/>
        <dbReference type="ChEBI" id="CHEBI:15377"/>
        <dbReference type="ChEBI" id="CHEBI:15378"/>
        <dbReference type="ChEBI" id="CHEBI:30616"/>
        <dbReference type="ChEBI" id="CHEBI:43474"/>
        <dbReference type="ChEBI" id="CHEBI:456216"/>
        <dbReference type="EC" id="5.6.2.3"/>
    </reaction>
</comment>
<organism evidence="3">
    <name type="scientific">Octopus bimaculoides</name>
    <name type="common">California two-spotted octopus</name>
    <dbReference type="NCBI Taxonomy" id="37653"/>
    <lineage>
        <taxon>Eukaryota</taxon>
        <taxon>Metazoa</taxon>
        <taxon>Spiralia</taxon>
        <taxon>Lophotrochozoa</taxon>
        <taxon>Mollusca</taxon>
        <taxon>Cephalopoda</taxon>
        <taxon>Coleoidea</taxon>
        <taxon>Octopodiformes</taxon>
        <taxon>Octopoda</taxon>
        <taxon>Incirrata</taxon>
        <taxon>Octopodidae</taxon>
        <taxon>Octopus</taxon>
    </lineage>
</organism>
<dbReference type="SUPFAM" id="SSF52540">
    <property type="entry name" value="P-loop containing nucleoside triphosphate hydrolases"/>
    <property type="match status" value="1"/>
</dbReference>
<dbReference type="GO" id="GO:0006310">
    <property type="term" value="P:DNA recombination"/>
    <property type="evidence" value="ECO:0007669"/>
    <property type="project" value="UniProtKB-KW"/>
</dbReference>
<dbReference type="EC" id="5.6.2.3" evidence="1"/>
<dbReference type="STRING" id="37653.A0A0L8I6C9"/>
<comment type="similarity">
    <text evidence="1">Belongs to the helicase family.</text>
</comment>
<evidence type="ECO:0000259" key="2">
    <source>
        <dbReference type="Pfam" id="PF05970"/>
    </source>
</evidence>
<comment type="cofactor">
    <cofactor evidence="1">
        <name>Mg(2+)</name>
        <dbReference type="ChEBI" id="CHEBI:18420"/>
    </cofactor>
</comment>
<dbReference type="PANTHER" id="PTHR10492:SF57">
    <property type="entry name" value="ATP-DEPENDENT DNA HELICASE"/>
    <property type="match status" value="1"/>
</dbReference>
<reference evidence="3" key="1">
    <citation type="submission" date="2015-07" db="EMBL/GenBank/DDBJ databases">
        <title>MeaNS - Measles Nucleotide Surveillance Program.</title>
        <authorList>
            <person name="Tran T."/>
            <person name="Druce J."/>
        </authorList>
    </citation>
    <scope>NUCLEOTIDE SEQUENCE</scope>
    <source>
        <strain evidence="3">UCB-OBI-ISO-001</strain>
        <tissue evidence="3">Gonad</tissue>
    </source>
</reference>
<keyword evidence="1" id="KW-0234">DNA repair</keyword>
<dbReference type="Pfam" id="PF05970">
    <property type="entry name" value="PIF1"/>
    <property type="match status" value="1"/>
</dbReference>
<dbReference type="GO" id="GO:0006281">
    <property type="term" value="P:DNA repair"/>
    <property type="evidence" value="ECO:0007669"/>
    <property type="project" value="UniProtKB-KW"/>
</dbReference>
<evidence type="ECO:0000313" key="3">
    <source>
        <dbReference type="EMBL" id="KOF96570.1"/>
    </source>
</evidence>
<dbReference type="PANTHER" id="PTHR10492">
    <property type="match status" value="1"/>
</dbReference>
<dbReference type="GO" id="GO:0000723">
    <property type="term" value="P:telomere maintenance"/>
    <property type="evidence" value="ECO:0007669"/>
    <property type="project" value="InterPro"/>
</dbReference>
<dbReference type="EMBL" id="KQ416536">
    <property type="protein sequence ID" value="KOF96570.1"/>
    <property type="molecule type" value="Genomic_DNA"/>
</dbReference>
<dbReference type="GO" id="GO:0005524">
    <property type="term" value="F:ATP binding"/>
    <property type="evidence" value="ECO:0007669"/>
    <property type="project" value="UniProtKB-KW"/>
</dbReference>
<keyword evidence="1" id="KW-0067">ATP-binding</keyword>
<dbReference type="GO" id="GO:0043139">
    <property type="term" value="F:5'-3' DNA helicase activity"/>
    <property type="evidence" value="ECO:0007669"/>
    <property type="project" value="UniProtKB-EC"/>
</dbReference>
<evidence type="ECO:0000256" key="1">
    <source>
        <dbReference type="RuleBase" id="RU363044"/>
    </source>
</evidence>
<dbReference type="GO" id="GO:0016887">
    <property type="term" value="F:ATP hydrolysis activity"/>
    <property type="evidence" value="ECO:0007669"/>
    <property type="project" value="RHEA"/>
</dbReference>
<keyword evidence="1" id="KW-0347">Helicase</keyword>